<organism evidence="2 3">
    <name type="scientific">Plutella xylostella</name>
    <name type="common">Diamondback moth</name>
    <name type="synonym">Plutella maculipennis</name>
    <dbReference type="NCBI Taxonomy" id="51655"/>
    <lineage>
        <taxon>Eukaryota</taxon>
        <taxon>Metazoa</taxon>
        <taxon>Ecdysozoa</taxon>
        <taxon>Arthropoda</taxon>
        <taxon>Hexapoda</taxon>
        <taxon>Insecta</taxon>
        <taxon>Pterygota</taxon>
        <taxon>Neoptera</taxon>
        <taxon>Endopterygota</taxon>
        <taxon>Lepidoptera</taxon>
        <taxon>Glossata</taxon>
        <taxon>Ditrysia</taxon>
        <taxon>Yponomeutoidea</taxon>
        <taxon>Plutellidae</taxon>
        <taxon>Plutella</taxon>
    </lineage>
</organism>
<reference evidence="2 3" key="1">
    <citation type="submission" date="2021-06" db="EMBL/GenBank/DDBJ databases">
        <title>A haploid diamondback moth (Plutella xylostella L.) genome assembly resolves 31 chromosomes and identifies a diamide resistance mutation.</title>
        <authorList>
            <person name="Ward C.M."/>
            <person name="Perry K.D."/>
            <person name="Baker G."/>
            <person name="Powis K."/>
            <person name="Heckel D.G."/>
            <person name="Baxter S.W."/>
        </authorList>
    </citation>
    <scope>NUCLEOTIDE SEQUENCE [LARGE SCALE GENOMIC DNA]</scope>
    <source>
        <strain evidence="2 3">LV</strain>
        <tissue evidence="2">Single pupa</tissue>
    </source>
</reference>
<evidence type="ECO:0000313" key="2">
    <source>
        <dbReference type="EMBL" id="KAG7297068.1"/>
    </source>
</evidence>
<feature type="compositionally biased region" description="Basic and acidic residues" evidence="1">
    <location>
        <begin position="50"/>
        <end position="62"/>
    </location>
</feature>
<proteinExistence type="predicted"/>
<feature type="region of interest" description="Disordered" evidence="1">
    <location>
        <begin position="21"/>
        <end position="62"/>
    </location>
</feature>
<comment type="caution">
    <text evidence="2">The sequence shown here is derived from an EMBL/GenBank/DDBJ whole genome shotgun (WGS) entry which is preliminary data.</text>
</comment>
<evidence type="ECO:0000313" key="3">
    <source>
        <dbReference type="Proteomes" id="UP000823941"/>
    </source>
</evidence>
<dbReference type="Proteomes" id="UP000823941">
    <property type="component" value="Chromosome 27"/>
</dbReference>
<gene>
    <name evidence="2" type="ORF">JYU34_020004</name>
</gene>
<sequence length="267" mass="29845">MADSEEAPQCPCCRVIVNSEPIVDEDSSELPTKSQARPAPETPEDDDYETQPRKDDGIEITEPRKPCYSKLCPKDPIIVLDEQPAGKHKFLLCDRKDASKTTLSDTIDTNEPKRYQQERESPIFGEQTVETVKNAFDVICKKSKSLFLVMEKSNVDVNENSTENIAAPEANKKIDFVEVSSPNLAKDVITVIENTKSTICTKLNSALEKITQNLPEQKDIFSIKDRVNDQPSNYDVPVIKSDLMTPTSSNGVLKQIKSKISSFFGEK</sequence>
<evidence type="ECO:0000256" key="1">
    <source>
        <dbReference type="SAM" id="MobiDB-lite"/>
    </source>
</evidence>
<accession>A0ABQ7PZI7</accession>
<keyword evidence="3" id="KW-1185">Reference proteome</keyword>
<name>A0ABQ7PZI7_PLUXY</name>
<protein>
    <submittedName>
        <fullName evidence="2">Uncharacterized protein</fullName>
    </submittedName>
</protein>
<dbReference type="EMBL" id="JAHIBW010000027">
    <property type="protein sequence ID" value="KAG7297068.1"/>
    <property type="molecule type" value="Genomic_DNA"/>
</dbReference>